<reference evidence="2 3" key="1">
    <citation type="submission" date="2016-11" db="EMBL/GenBank/DDBJ databases">
        <authorList>
            <consortium name="Pathogen Informatics"/>
        </authorList>
    </citation>
    <scope>NUCLEOTIDE SEQUENCE [LARGE SCALE GENOMIC DNA]</scope>
    <source>
        <strain evidence="2 3">911</strain>
    </source>
</reference>
<evidence type="ECO:0000313" key="3">
    <source>
        <dbReference type="Proteomes" id="UP000190074"/>
    </source>
</evidence>
<sequence>MWKGQRDMAVSNTRRNPAELTSDRLADASERWNDKFTGEELDMIGRLRFALDEIAEGAR</sequence>
<evidence type="ECO:0000256" key="1">
    <source>
        <dbReference type="SAM" id="MobiDB-lite"/>
    </source>
</evidence>
<accession>A0A1U0Z5L7</accession>
<evidence type="ECO:0000313" key="2">
    <source>
        <dbReference type="EMBL" id="SKM83562.1"/>
    </source>
</evidence>
<dbReference type="AlphaFoldDB" id="A0A1U0Z5L7"/>
<dbReference type="EMBL" id="FVGW01000016">
    <property type="protein sequence ID" value="SKM83562.1"/>
    <property type="molecule type" value="Genomic_DNA"/>
</dbReference>
<organism evidence="2 3">
    <name type="scientific">Mycobacteroides abscessus subsp. massiliense</name>
    <dbReference type="NCBI Taxonomy" id="1962118"/>
    <lineage>
        <taxon>Bacteria</taxon>
        <taxon>Bacillati</taxon>
        <taxon>Actinomycetota</taxon>
        <taxon>Actinomycetes</taxon>
        <taxon>Mycobacteriales</taxon>
        <taxon>Mycobacteriaceae</taxon>
        <taxon>Mycobacteroides</taxon>
        <taxon>Mycobacteroides abscessus</taxon>
    </lineage>
</organism>
<name>A0A1U0Z5L7_9MYCO</name>
<gene>
    <name evidence="2" type="ORF">SAMEA2259716_05237</name>
</gene>
<dbReference type="Proteomes" id="UP000190074">
    <property type="component" value="Unassembled WGS sequence"/>
</dbReference>
<feature type="region of interest" description="Disordered" evidence="1">
    <location>
        <begin position="1"/>
        <end position="29"/>
    </location>
</feature>
<protein>
    <submittedName>
        <fullName evidence="2">Uncharacterized protein</fullName>
    </submittedName>
</protein>
<proteinExistence type="predicted"/>